<accession>A0ACA9Y0U1</accession>
<sequence>MSNTLVQRVSEVKRRRVEIIPHVKLEIVDSVKELVKEVRKVEKDIDEMQVDEVDEVDEVDQIDKMEDIHKSECPCGYLHGPGQGHHDDINAVGLSSQPLLRGPD</sequence>
<evidence type="ECO:0000313" key="1">
    <source>
        <dbReference type="EMBL" id="CAH6718446.1"/>
    </source>
</evidence>
<name>A0ACA9Y0U1_9ASCO</name>
<gene>
    <name evidence="1" type="ORF">CLIB1444_01S06898</name>
</gene>
<protein>
    <submittedName>
        <fullName evidence="1">Uncharacterized protein</fullName>
    </submittedName>
</protein>
<proteinExistence type="predicted"/>
<keyword evidence="2" id="KW-1185">Reference proteome</keyword>
<dbReference type="EMBL" id="CALSDN010000001">
    <property type="protein sequence ID" value="CAH6718446.1"/>
    <property type="molecule type" value="Genomic_DNA"/>
</dbReference>
<evidence type="ECO:0000313" key="2">
    <source>
        <dbReference type="Proteomes" id="UP001152531"/>
    </source>
</evidence>
<comment type="caution">
    <text evidence="1">The sequence shown here is derived from an EMBL/GenBank/DDBJ whole genome shotgun (WGS) entry which is preliminary data.</text>
</comment>
<dbReference type="Proteomes" id="UP001152531">
    <property type="component" value="Unassembled WGS sequence"/>
</dbReference>
<reference evidence="1" key="1">
    <citation type="submission" date="2022-06" db="EMBL/GenBank/DDBJ databases">
        <authorList>
            <person name="Legras J.-L."/>
            <person name="Devillers H."/>
            <person name="Grondin C."/>
        </authorList>
    </citation>
    <scope>NUCLEOTIDE SEQUENCE</scope>
    <source>
        <strain evidence="1">CLIB 1444</strain>
    </source>
</reference>
<organism evidence="1 2">
    <name type="scientific">[Candida] jaroonii</name>
    <dbReference type="NCBI Taxonomy" id="467808"/>
    <lineage>
        <taxon>Eukaryota</taxon>
        <taxon>Fungi</taxon>
        <taxon>Dikarya</taxon>
        <taxon>Ascomycota</taxon>
        <taxon>Saccharomycotina</taxon>
        <taxon>Pichiomycetes</taxon>
        <taxon>Debaryomycetaceae</taxon>
        <taxon>Yamadazyma</taxon>
    </lineage>
</organism>